<dbReference type="GO" id="GO:0007186">
    <property type="term" value="P:G protein-coupled receptor signaling pathway"/>
    <property type="evidence" value="ECO:0007669"/>
    <property type="project" value="TreeGrafter"/>
</dbReference>
<dbReference type="EMBL" id="JNOM01000056">
    <property type="protein sequence ID" value="KNG88304.1"/>
    <property type="molecule type" value="Genomic_DNA"/>
</dbReference>
<keyword evidence="2" id="KW-0344">Guanine-nucleotide releasing factor</keyword>
<gene>
    <name evidence="5" type="ORF">ANOM_002493</name>
</gene>
<name>A0A0L1J977_ASPN3</name>
<dbReference type="GO" id="GO:0005737">
    <property type="term" value="C:cytoplasm"/>
    <property type="evidence" value="ECO:0007669"/>
    <property type="project" value="TreeGrafter"/>
</dbReference>
<evidence type="ECO:0000256" key="3">
    <source>
        <dbReference type="ARBA" id="ARBA00023186"/>
    </source>
</evidence>
<evidence type="ECO:0000313" key="6">
    <source>
        <dbReference type="Proteomes" id="UP000037505"/>
    </source>
</evidence>
<dbReference type="Proteomes" id="UP000037505">
    <property type="component" value="Unassembled WGS sequence"/>
</dbReference>
<sequence>MQFVRNVGYGYASGFLPLLKNQLALGTPGGSTDHTSDSTDHTKETEQVAGEERGQNIQGDSSATPAIENMVEYEINPVTGQRRDMETPQNAPEMTIEEKEREAERLFVLFQRLQETGVIQVENPLIQAIREGRLE</sequence>
<dbReference type="PANTHER" id="PTHR12425">
    <property type="entry name" value="SYNEMBRYN"/>
    <property type="match status" value="1"/>
</dbReference>
<organism evidence="5 6">
    <name type="scientific">Aspergillus nomiae NRRL (strain ATCC 15546 / NRRL 13137 / CBS 260.88 / M93)</name>
    <dbReference type="NCBI Taxonomy" id="1509407"/>
    <lineage>
        <taxon>Eukaryota</taxon>
        <taxon>Fungi</taxon>
        <taxon>Dikarya</taxon>
        <taxon>Ascomycota</taxon>
        <taxon>Pezizomycotina</taxon>
        <taxon>Eurotiomycetes</taxon>
        <taxon>Eurotiomycetidae</taxon>
        <taxon>Eurotiales</taxon>
        <taxon>Aspergillaceae</taxon>
        <taxon>Aspergillus</taxon>
        <taxon>Aspergillus subgen. Circumdati</taxon>
    </lineage>
</organism>
<evidence type="ECO:0000256" key="4">
    <source>
        <dbReference type="SAM" id="MobiDB-lite"/>
    </source>
</evidence>
<protein>
    <submittedName>
        <fullName evidence="5">Uncharacterized protein</fullName>
    </submittedName>
</protein>
<proteinExistence type="inferred from homology"/>
<keyword evidence="3" id="KW-0143">Chaperone</keyword>
<dbReference type="RefSeq" id="XP_015409227.1">
    <property type="nucleotide sequence ID" value="XM_015547750.1"/>
</dbReference>
<dbReference type="Pfam" id="PF10165">
    <property type="entry name" value="Ric8"/>
    <property type="match status" value="1"/>
</dbReference>
<feature type="region of interest" description="Disordered" evidence="4">
    <location>
        <begin position="27"/>
        <end position="95"/>
    </location>
</feature>
<feature type="compositionally biased region" description="Polar residues" evidence="4">
    <location>
        <begin position="55"/>
        <end position="64"/>
    </location>
</feature>
<evidence type="ECO:0000256" key="1">
    <source>
        <dbReference type="ARBA" id="ARBA00009049"/>
    </source>
</evidence>
<comment type="similarity">
    <text evidence="1">Belongs to the synembryn family.</text>
</comment>
<feature type="compositionally biased region" description="Basic and acidic residues" evidence="4">
    <location>
        <begin position="34"/>
        <end position="54"/>
    </location>
</feature>
<accession>A0A0L1J977</accession>
<evidence type="ECO:0000313" key="5">
    <source>
        <dbReference type="EMBL" id="KNG88304.1"/>
    </source>
</evidence>
<dbReference type="GO" id="GO:0001965">
    <property type="term" value="F:G-protein alpha-subunit binding"/>
    <property type="evidence" value="ECO:0007669"/>
    <property type="project" value="TreeGrafter"/>
</dbReference>
<reference evidence="5 6" key="1">
    <citation type="submission" date="2014-06" db="EMBL/GenBank/DDBJ databases">
        <title>The Genome of the Aflatoxigenic Filamentous Fungus Aspergillus nomius.</title>
        <authorList>
            <person name="Moore M.G."/>
            <person name="Shannon B.M."/>
            <person name="Brian M.M."/>
        </authorList>
    </citation>
    <scope>NUCLEOTIDE SEQUENCE [LARGE SCALE GENOMIC DNA]</scope>
    <source>
        <strain evidence="5 6">NRRL 13137</strain>
    </source>
</reference>
<dbReference type="PANTHER" id="PTHR12425:SF5">
    <property type="entry name" value="SYNEMBRYN"/>
    <property type="match status" value="1"/>
</dbReference>
<dbReference type="InterPro" id="IPR019318">
    <property type="entry name" value="Gua_nucleotide_exch_fac_Ric8"/>
</dbReference>
<comment type="caution">
    <text evidence="5">The sequence shown here is derived from an EMBL/GenBank/DDBJ whole genome shotgun (WGS) entry which is preliminary data.</text>
</comment>
<evidence type="ECO:0000256" key="2">
    <source>
        <dbReference type="ARBA" id="ARBA00022658"/>
    </source>
</evidence>
<dbReference type="GO" id="GO:0005085">
    <property type="term" value="F:guanyl-nucleotide exchange factor activity"/>
    <property type="evidence" value="ECO:0007669"/>
    <property type="project" value="UniProtKB-KW"/>
</dbReference>
<keyword evidence="6" id="KW-1185">Reference proteome</keyword>
<dbReference type="GeneID" id="26804297"/>
<dbReference type="AlphaFoldDB" id="A0A0L1J977"/>